<dbReference type="SUPFAM" id="SSF52210">
    <property type="entry name" value="Succinyl-CoA synthetase domains"/>
    <property type="match status" value="2"/>
</dbReference>
<accession>A0A3A3GI81</accession>
<dbReference type="GO" id="GO:0005829">
    <property type="term" value="C:cytosol"/>
    <property type="evidence" value="ECO:0007669"/>
    <property type="project" value="TreeGrafter"/>
</dbReference>
<reference evidence="3 4" key="1">
    <citation type="submission" date="2018-09" db="EMBL/GenBank/DDBJ databases">
        <title>Paenibacillus SK2017-BO5.</title>
        <authorList>
            <person name="Piskunova J.V."/>
            <person name="Dubiley S.A."/>
            <person name="Severinov K.V."/>
        </authorList>
    </citation>
    <scope>NUCLEOTIDE SEQUENCE [LARGE SCALE GENOMIC DNA]</scope>
    <source>
        <strain evidence="3 4">BO5</strain>
    </source>
</reference>
<evidence type="ECO:0000313" key="4">
    <source>
        <dbReference type="Proteomes" id="UP000266177"/>
    </source>
</evidence>
<dbReference type="OrthoDB" id="6193532at2"/>
<dbReference type="InterPro" id="IPR036291">
    <property type="entry name" value="NAD(P)-bd_dom_sf"/>
</dbReference>
<dbReference type="Gene3D" id="3.40.50.261">
    <property type="entry name" value="Succinyl-CoA synthetase domains"/>
    <property type="match status" value="2"/>
</dbReference>
<dbReference type="GO" id="GO:0004775">
    <property type="term" value="F:succinate-CoA ligase (ADP-forming) activity"/>
    <property type="evidence" value="ECO:0007669"/>
    <property type="project" value="TreeGrafter"/>
</dbReference>
<sequence length="586" mass="62261">MLHTIIKKNSYQDSVNLMLLTNHISALEGVKQASIMMGTPANKDIMNNSGLYTDELEQAGANDMCIVIDAEEQSNLDDILAAIDSFLSDQSVSSASSSLESVRSWERALKENPGANLAIISVPGQYAAGEAEKALDYGLHAFIFSDNVPVEEELKLKQKAHEKGLLVMGPDCGTGIMSGVPLAFANRVKAGNIGVVGASGTGIQEVTTLIDRMGGGISHAIGTGGRDLSESVGAITMLDGIRGLEHNDQTEVIVIVSKPPAKAVRDQVVRQLQGMSKPSVTLFLGEKPSAHEGNVYQAYTLEEAARIAVDLAKGAAVQPLYSVPLDVPKMDLQPGQTSIQGLYAGGTLAAEAAMLIADGLQLKDGLIHEDGYVLKSNGHAIVDLGDDMYTQGKPHPMIDPATRVQYIEKAAQDPATAVILFDVVLGYGSHDDMASVLAPVIEKAIAKAKAEGRNLYFVGVLCGTQQDPQSYAEQKRKFEEAGVLVKESNNQAVRTVLAMMNLSLEDTPKTHRPAATAMPEETSASAPVAALLGGKPSVINVGLQKFTQAILASGATAIQYDWRPVAGGSVKMQRVLKLLNEYRFTN</sequence>
<dbReference type="GO" id="GO:0004776">
    <property type="term" value="F:succinate-CoA ligase (GDP-forming) activity"/>
    <property type="evidence" value="ECO:0007669"/>
    <property type="project" value="TreeGrafter"/>
</dbReference>
<dbReference type="Gene3D" id="3.40.50.720">
    <property type="entry name" value="NAD(P)-binding Rossmann-like Domain"/>
    <property type="match status" value="1"/>
</dbReference>
<dbReference type="GO" id="GO:0006099">
    <property type="term" value="P:tricarboxylic acid cycle"/>
    <property type="evidence" value="ECO:0007669"/>
    <property type="project" value="TreeGrafter"/>
</dbReference>
<comment type="caution">
    <text evidence="3">The sequence shown here is derived from an EMBL/GenBank/DDBJ whole genome shotgun (WGS) entry which is preliminary data.</text>
</comment>
<name>A0A3A3GI81_PANTH</name>
<dbReference type="Pfam" id="PF00549">
    <property type="entry name" value="Ligase_CoA"/>
    <property type="match status" value="1"/>
</dbReference>
<dbReference type="Pfam" id="PF02629">
    <property type="entry name" value="CoA_binding"/>
    <property type="match status" value="1"/>
</dbReference>
<evidence type="ECO:0000313" key="3">
    <source>
        <dbReference type="EMBL" id="RJG21905.1"/>
    </source>
</evidence>
<dbReference type="AlphaFoldDB" id="A0A3A3GI81"/>
<dbReference type="GO" id="GO:0009361">
    <property type="term" value="C:succinate-CoA ligase complex (ADP-forming)"/>
    <property type="evidence" value="ECO:0007669"/>
    <property type="project" value="TreeGrafter"/>
</dbReference>
<protein>
    <submittedName>
        <fullName evidence="3">Acyl-CoA synthetase FdrA</fullName>
    </submittedName>
</protein>
<feature type="domain" description="CoA-binding" evidence="2">
    <location>
        <begin position="189"/>
        <end position="282"/>
    </location>
</feature>
<dbReference type="PANTHER" id="PTHR11117">
    <property type="entry name" value="SUCCINYL-COA LIGASE SUBUNIT ALPHA"/>
    <property type="match status" value="1"/>
</dbReference>
<feature type="domain" description="ATP-citrate synthase/succinyl-CoA ligase C-terminal" evidence="1">
    <location>
        <begin position="342"/>
        <end position="496"/>
    </location>
</feature>
<proteinExistence type="predicted"/>
<dbReference type="InterPro" id="IPR016102">
    <property type="entry name" value="Succinyl-CoA_synth-like"/>
</dbReference>
<dbReference type="EMBL" id="QYZD01000020">
    <property type="protein sequence ID" value="RJG21905.1"/>
    <property type="molecule type" value="Genomic_DNA"/>
</dbReference>
<evidence type="ECO:0000259" key="1">
    <source>
        <dbReference type="Pfam" id="PF00549"/>
    </source>
</evidence>
<organism evidence="3 4">
    <name type="scientific">Paenibacillus thiaminolyticus</name>
    <name type="common">Bacillus thiaminolyticus</name>
    <dbReference type="NCBI Taxonomy" id="49283"/>
    <lineage>
        <taxon>Bacteria</taxon>
        <taxon>Bacillati</taxon>
        <taxon>Bacillota</taxon>
        <taxon>Bacilli</taxon>
        <taxon>Bacillales</taxon>
        <taxon>Paenibacillaceae</taxon>
        <taxon>Paenibacillus</taxon>
    </lineage>
</organism>
<dbReference type="InterPro" id="IPR005811">
    <property type="entry name" value="SUCC_ACL_C"/>
</dbReference>
<dbReference type="Proteomes" id="UP000266177">
    <property type="component" value="Unassembled WGS sequence"/>
</dbReference>
<dbReference type="InterPro" id="IPR003781">
    <property type="entry name" value="CoA-bd"/>
</dbReference>
<dbReference type="SUPFAM" id="SSF51735">
    <property type="entry name" value="NAD(P)-binding Rossmann-fold domains"/>
    <property type="match status" value="1"/>
</dbReference>
<dbReference type="RefSeq" id="WP_119795270.1">
    <property type="nucleotide sequence ID" value="NZ_QYZD01000020.1"/>
</dbReference>
<dbReference type="NCBIfam" id="NF004760">
    <property type="entry name" value="PRK06091.1"/>
    <property type="match status" value="1"/>
</dbReference>
<evidence type="ECO:0000259" key="2">
    <source>
        <dbReference type="Pfam" id="PF02629"/>
    </source>
</evidence>
<dbReference type="PANTHER" id="PTHR11117:SF24">
    <property type="entry name" value="PROTEIN FDRA"/>
    <property type="match status" value="1"/>
</dbReference>
<gene>
    <name evidence="3" type="primary">fdrA</name>
    <name evidence="3" type="ORF">DQX05_20025</name>
</gene>